<evidence type="ECO:0000256" key="1">
    <source>
        <dbReference type="SAM" id="MobiDB-lite"/>
    </source>
</evidence>
<dbReference type="AlphaFoldDB" id="A0A212K2I2"/>
<feature type="region of interest" description="Disordered" evidence="1">
    <location>
        <begin position="1"/>
        <end position="37"/>
    </location>
</feature>
<dbReference type="SUPFAM" id="SSF47598">
    <property type="entry name" value="Ribbon-helix-helix"/>
    <property type="match status" value="1"/>
</dbReference>
<reference evidence="3" key="1">
    <citation type="submission" date="2016-04" db="EMBL/GenBank/DDBJ databases">
        <authorList>
            <person name="Evans L.H."/>
            <person name="Alamgir A."/>
            <person name="Owens N."/>
            <person name="Weber N.D."/>
            <person name="Virtaneva K."/>
            <person name="Barbian K."/>
            <person name="Babar A."/>
            <person name="Rosenke K."/>
        </authorList>
    </citation>
    <scope>NUCLEOTIDE SEQUENCE</scope>
    <source>
        <strain evidence="3">86</strain>
    </source>
</reference>
<dbReference type="Pfam" id="PF15919">
    <property type="entry name" value="HicB_lk_antitox"/>
    <property type="match status" value="1"/>
</dbReference>
<dbReference type="EMBL" id="FLUQ01000002">
    <property type="protein sequence ID" value="SBW05725.1"/>
    <property type="molecule type" value="Genomic_DNA"/>
</dbReference>
<sequence>MNAPKNRVELRPLTEEEGGGWLASFPDLPGCMSDGETPEEALHNAAEAETAWLAANEKWGKSKAEKPARLVARLPRSIHRDLQERASEEGVSVNTMMVTLIAHGLGEISGSRQMPGNR</sequence>
<dbReference type="GO" id="GO:0006355">
    <property type="term" value="P:regulation of DNA-templated transcription"/>
    <property type="evidence" value="ECO:0007669"/>
    <property type="project" value="InterPro"/>
</dbReference>
<feature type="domain" description="HicB-like antitoxin of toxin-antitoxin system" evidence="2">
    <location>
        <begin position="17"/>
        <end position="58"/>
    </location>
</feature>
<dbReference type="SUPFAM" id="SSF143100">
    <property type="entry name" value="TTHA1013/TTHA0281-like"/>
    <property type="match status" value="1"/>
</dbReference>
<feature type="compositionally biased region" description="Basic and acidic residues" evidence="1">
    <location>
        <begin position="1"/>
        <end position="14"/>
    </location>
</feature>
<dbReference type="InterPro" id="IPR035069">
    <property type="entry name" value="TTHA1013/TTHA0281-like"/>
</dbReference>
<organism evidence="3">
    <name type="scientific">uncultured delta proteobacterium</name>
    <dbReference type="NCBI Taxonomy" id="34034"/>
    <lineage>
        <taxon>Bacteria</taxon>
        <taxon>Deltaproteobacteria</taxon>
        <taxon>environmental samples</taxon>
    </lineage>
</organism>
<proteinExistence type="predicted"/>
<accession>A0A212K2I2</accession>
<dbReference type="Gene3D" id="3.30.160.250">
    <property type="match status" value="1"/>
</dbReference>
<dbReference type="InterPro" id="IPR031807">
    <property type="entry name" value="HicB-like"/>
</dbReference>
<evidence type="ECO:0000259" key="2">
    <source>
        <dbReference type="Pfam" id="PF15919"/>
    </source>
</evidence>
<name>A0A212K2I2_9DELT</name>
<dbReference type="InterPro" id="IPR010985">
    <property type="entry name" value="Ribbon_hlx_hlx"/>
</dbReference>
<evidence type="ECO:0000313" key="3">
    <source>
        <dbReference type="EMBL" id="SBW05725.1"/>
    </source>
</evidence>
<protein>
    <recommendedName>
        <fullName evidence="2">HicB-like antitoxin of toxin-antitoxin system domain-containing protein</fullName>
    </recommendedName>
</protein>
<gene>
    <name evidence="3" type="ORF">KL86DPRO_20538</name>
</gene>